<keyword evidence="7 13" id="KW-0333">Golgi apparatus</keyword>
<protein>
    <recommendedName>
        <fullName evidence="13">Glycosyltransferases</fullName>
        <ecNumber evidence="13">2.4.-.-</ecNumber>
    </recommendedName>
</protein>
<feature type="site" description="Interaction with galactose moiety of substrate glycoprotein" evidence="12">
    <location>
        <position position="318"/>
    </location>
</feature>
<dbReference type="GO" id="GO:0071555">
    <property type="term" value="P:cell wall organization"/>
    <property type="evidence" value="ECO:0007669"/>
    <property type="project" value="UniProtKB-KW"/>
</dbReference>
<dbReference type="GO" id="GO:0000139">
    <property type="term" value="C:Golgi membrane"/>
    <property type="evidence" value="ECO:0007669"/>
    <property type="project" value="UniProtKB-SubCell"/>
</dbReference>
<keyword evidence="10 13" id="KW-0961">Cell wall biogenesis/degradation</keyword>
<evidence type="ECO:0000256" key="6">
    <source>
        <dbReference type="ARBA" id="ARBA00022989"/>
    </source>
</evidence>
<keyword evidence="6 13" id="KW-1133">Transmembrane helix</keyword>
<dbReference type="InterPro" id="IPR005027">
    <property type="entry name" value="Glyco_trans_43"/>
</dbReference>
<evidence type="ECO:0000256" key="3">
    <source>
        <dbReference type="ARBA" id="ARBA00022679"/>
    </source>
</evidence>
<evidence type="ECO:0000313" key="15">
    <source>
        <dbReference type="Proteomes" id="UP000298416"/>
    </source>
</evidence>
<organism evidence="14">
    <name type="scientific">Salvia splendens</name>
    <name type="common">Scarlet sage</name>
    <dbReference type="NCBI Taxonomy" id="180675"/>
    <lineage>
        <taxon>Eukaryota</taxon>
        <taxon>Viridiplantae</taxon>
        <taxon>Streptophyta</taxon>
        <taxon>Embryophyta</taxon>
        <taxon>Tracheophyta</taxon>
        <taxon>Spermatophyta</taxon>
        <taxon>Magnoliopsida</taxon>
        <taxon>eudicotyledons</taxon>
        <taxon>Gunneridae</taxon>
        <taxon>Pentapetalae</taxon>
        <taxon>asterids</taxon>
        <taxon>lamiids</taxon>
        <taxon>Lamiales</taxon>
        <taxon>Lamiaceae</taxon>
        <taxon>Nepetoideae</taxon>
        <taxon>Mentheae</taxon>
        <taxon>Salviinae</taxon>
        <taxon>Salvia</taxon>
        <taxon>Salvia subgen. Calosphace</taxon>
        <taxon>core Calosphace</taxon>
    </lineage>
</organism>
<evidence type="ECO:0000256" key="11">
    <source>
        <dbReference type="PIRSR" id="PIRSR605027-3"/>
    </source>
</evidence>
<feature type="transmembrane region" description="Helical" evidence="13">
    <location>
        <begin position="89"/>
        <end position="109"/>
    </location>
</feature>
<dbReference type="CDD" id="cd00218">
    <property type="entry name" value="GlcAT-I"/>
    <property type="match status" value="1"/>
</dbReference>
<feature type="binding site" evidence="11">
    <location>
        <position position="283"/>
    </location>
    <ligand>
        <name>Mn(2+)</name>
        <dbReference type="ChEBI" id="CHEBI:29035"/>
    </ligand>
</feature>
<evidence type="ECO:0000313" key="14">
    <source>
        <dbReference type="EMBL" id="KAG6391251.1"/>
    </source>
</evidence>
<name>A0A8X8WAZ0_SALSN</name>
<keyword evidence="5 13" id="KW-0735">Signal-anchor</keyword>
<keyword evidence="3 13" id="KW-0808">Transferase</keyword>
<dbReference type="GO" id="GO:0009834">
    <property type="term" value="P:plant-type secondary cell wall biogenesis"/>
    <property type="evidence" value="ECO:0007669"/>
    <property type="project" value="TreeGrafter"/>
</dbReference>
<dbReference type="GO" id="GO:0042285">
    <property type="term" value="F:xylosyltransferase activity"/>
    <property type="evidence" value="ECO:0007669"/>
    <property type="project" value="TreeGrafter"/>
</dbReference>
<keyword evidence="4 13" id="KW-0812">Transmembrane</keyword>
<accession>A0A8X8WAZ0</accession>
<evidence type="ECO:0000256" key="2">
    <source>
        <dbReference type="ARBA" id="ARBA00007706"/>
    </source>
</evidence>
<evidence type="ECO:0000256" key="12">
    <source>
        <dbReference type="PIRSR" id="PIRSR605027-4"/>
    </source>
</evidence>
<keyword evidence="11" id="KW-0464">Manganese</keyword>
<comment type="caution">
    <text evidence="14">The sequence shown here is derived from an EMBL/GenBank/DDBJ whole genome shotgun (WGS) entry which is preliminary data.</text>
</comment>
<gene>
    <name evidence="14" type="ORF">SASPL_149004</name>
</gene>
<evidence type="ECO:0000256" key="8">
    <source>
        <dbReference type="ARBA" id="ARBA00023136"/>
    </source>
</evidence>
<comment type="subcellular location">
    <subcellularLocation>
        <location evidence="1 13">Golgi apparatus membrane</location>
        <topology evidence="1 13">Single-pass type II membrane protein</topology>
    </subcellularLocation>
</comment>
<evidence type="ECO:0000256" key="1">
    <source>
        <dbReference type="ARBA" id="ARBA00004323"/>
    </source>
</evidence>
<dbReference type="InterPro" id="IPR029044">
    <property type="entry name" value="Nucleotide-diphossugar_trans"/>
</dbReference>
<dbReference type="GO" id="GO:0046872">
    <property type="term" value="F:metal ion binding"/>
    <property type="evidence" value="ECO:0007669"/>
    <property type="project" value="UniProtKB-KW"/>
</dbReference>
<dbReference type="Gene3D" id="3.90.550.10">
    <property type="entry name" value="Spore Coat Polysaccharide Biosynthesis Protein SpsA, Chain A"/>
    <property type="match status" value="1"/>
</dbReference>
<dbReference type="EC" id="2.4.-.-" evidence="13"/>
<comment type="cofactor">
    <cofactor evidence="11">
        <name>Mn(2+)</name>
        <dbReference type="ChEBI" id="CHEBI:29035"/>
    </cofactor>
</comment>
<dbReference type="AlphaFoldDB" id="A0A8X8WAZ0"/>
<keyword evidence="11" id="KW-0479">Metal-binding</keyword>
<keyword evidence="8 13" id="KW-0472">Membrane</keyword>
<dbReference type="GO" id="GO:0015018">
    <property type="term" value="F:galactosylgalactosylxylosylprotein 3-beta-glucuronosyltransferase activity"/>
    <property type="evidence" value="ECO:0007669"/>
    <property type="project" value="InterPro"/>
</dbReference>
<comment type="function">
    <text evidence="13">Involved in the synthesis of glucuronoxylan hemicellulose in secondary cell walls.</text>
</comment>
<evidence type="ECO:0000256" key="9">
    <source>
        <dbReference type="ARBA" id="ARBA00023180"/>
    </source>
</evidence>
<dbReference type="SUPFAM" id="SSF53448">
    <property type="entry name" value="Nucleotide-diphospho-sugar transferases"/>
    <property type="match status" value="1"/>
</dbReference>
<sequence length="496" mass="56284">MASIRRTLSPVPRPGGLANGEACQVASPLSKSSSNSQNYPPQGGLLSSSLGSLDYALYKVQSFVLGLFSQRASRDVDRSRMKVQNWRRAYLHFLLCFVVGIFVGLTPFVPVSMSANSLPKQEAFDSDELLGLKNEISVVGKVSLQENSTLEIEKASVKAKNPPPEYSLLNKSLDLSRDGVFDKLLIIITPTHARPLQAYFLDRLAQTLRLIRHPLLWIVVEMNSQSMETAELLRNSGVMYRHLVCSIKNTTEITDRSALLRNVALSHIETHRLDGIAYFADDDNIYSTALFDHMRNISRIGTWTTAKLVQSRDGILLEGPICNSSHVLGWHVDDKKKRSQRFHAEMSGFAFNSTVIWDTKRWHRPTNEPIRQIETVKQDLQVSFHVPVPYATSRNRNNEPRYECLRDVATTFIEQLVEDESQMECFSTETSGIMYWNRGVGDACCHLQSQVNELVQRILVRFMEIEHPADSFERLFPVSGPRLDIIHVQLLILYDY</sequence>
<reference evidence="14" key="1">
    <citation type="submission" date="2018-01" db="EMBL/GenBank/DDBJ databases">
        <authorList>
            <person name="Mao J.F."/>
        </authorList>
    </citation>
    <scope>NUCLEOTIDE SEQUENCE</scope>
    <source>
        <strain evidence="14">Huo1</strain>
        <tissue evidence="14">Leaf</tissue>
    </source>
</reference>
<dbReference type="Pfam" id="PF03360">
    <property type="entry name" value="Glyco_transf_43"/>
    <property type="match status" value="1"/>
</dbReference>
<dbReference type="PANTHER" id="PTHR10896:SF20">
    <property type="entry name" value="BETA-1,4-XYLOSYLTRANSFERASE IRX9L-RELATED"/>
    <property type="match status" value="1"/>
</dbReference>
<dbReference type="EMBL" id="PNBA02000019">
    <property type="protein sequence ID" value="KAG6391251.1"/>
    <property type="molecule type" value="Genomic_DNA"/>
</dbReference>
<dbReference type="PANTHER" id="PTHR10896">
    <property type="entry name" value="GALACTOSYLGALACTOSYLXYLOSYLPROTEIN 3-BETA-GLUCURONOSYLTRANSFERASE BETA-1,3-GLUCURONYLTRANSFERASE"/>
    <property type="match status" value="1"/>
</dbReference>
<evidence type="ECO:0000256" key="7">
    <source>
        <dbReference type="ARBA" id="ARBA00023034"/>
    </source>
</evidence>
<proteinExistence type="inferred from homology"/>
<keyword evidence="9" id="KW-0325">Glycoprotein</keyword>
<evidence type="ECO:0000256" key="10">
    <source>
        <dbReference type="ARBA" id="ARBA00023316"/>
    </source>
</evidence>
<keyword evidence="15" id="KW-1185">Reference proteome</keyword>
<evidence type="ECO:0000256" key="4">
    <source>
        <dbReference type="ARBA" id="ARBA00022692"/>
    </source>
</evidence>
<evidence type="ECO:0000256" key="13">
    <source>
        <dbReference type="RuleBase" id="RU363127"/>
    </source>
</evidence>
<reference evidence="14" key="2">
    <citation type="submission" date="2020-08" db="EMBL/GenBank/DDBJ databases">
        <title>Plant Genome Project.</title>
        <authorList>
            <person name="Zhang R.-G."/>
        </authorList>
    </citation>
    <scope>NUCLEOTIDE SEQUENCE</scope>
    <source>
        <strain evidence="14">Huo1</strain>
        <tissue evidence="14">Leaf</tissue>
    </source>
</reference>
<evidence type="ECO:0000256" key="5">
    <source>
        <dbReference type="ARBA" id="ARBA00022968"/>
    </source>
</evidence>
<dbReference type="Proteomes" id="UP000298416">
    <property type="component" value="Unassembled WGS sequence"/>
</dbReference>
<comment type="similarity">
    <text evidence="2 13">Belongs to the glycosyltransferase 43 family.</text>
</comment>
<dbReference type="GO" id="GO:0010417">
    <property type="term" value="P:glucuronoxylan biosynthetic process"/>
    <property type="evidence" value="ECO:0007669"/>
    <property type="project" value="TreeGrafter"/>
</dbReference>